<keyword evidence="3 6" id="KW-0812">Transmembrane</keyword>
<feature type="transmembrane region" description="Helical" evidence="6">
    <location>
        <begin position="137"/>
        <end position="159"/>
    </location>
</feature>
<evidence type="ECO:0000256" key="6">
    <source>
        <dbReference type="SAM" id="Phobius"/>
    </source>
</evidence>
<protein>
    <submittedName>
        <fullName evidence="8">MFS transporter</fullName>
    </submittedName>
</protein>
<dbReference type="SUPFAM" id="SSF103473">
    <property type="entry name" value="MFS general substrate transporter"/>
    <property type="match status" value="1"/>
</dbReference>
<accession>A0ABW2KM15</accession>
<evidence type="ECO:0000313" key="8">
    <source>
        <dbReference type="EMBL" id="MFC7330882.1"/>
    </source>
</evidence>
<feature type="transmembrane region" description="Helical" evidence="6">
    <location>
        <begin position="359"/>
        <end position="378"/>
    </location>
</feature>
<proteinExistence type="predicted"/>
<feature type="transmembrane region" description="Helical" evidence="6">
    <location>
        <begin position="297"/>
        <end position="321"/>
    </location>
</feature>
<feature type="transmembrane region" description="Helical" evidence="6">
    <location>
        <begin position="266"/>
        <end position="285"/>
    </location>
</feature>
<feature type="transmembrane region" description="Helical" evidence="6">
    <location>
        <begin position="104"/>
        <end position="125"/>
    </location>
</feature>
<comment type="subcellular location">
    <subcellularLocation>
        <location evidence="1">Cell membrane</location>
        <topology evidence="1">Multi-pass membrane protein</topology>
    </subcellularLocation>
</comment>
<keyword evidence="4 6" id="KW-1133">Transmembrane helix</keyword>
<feature type="transmembrane region" description="Helical" evidence="6">
    <location>
        <begin position="333"/>
        <end position="353"/>
    </location>
</feature>
<feature type="transmembrane region" description="Helical" evidence="6">
    <location>
        <begin position="79"/>
        <end position="98"/>
    </location>
</feature>
<dbReference type="Pfam" id="PF07690">
    <property type="entry name" value="MFS_1"/>
    <property type="match status" value="1"/>
</dbReference>
<feature type="transmembrane region" description="Helical" evidence="6">
    <location>
        <begin position="165"/>
        <end position="187"/>
    </location>
</feature>
<dbReference type="InterPro" id="IPR005829">
    <property type="entry name" value="Sugar_transporter_CS"/>
</dbReference>
<evidence type="ECO:0000256" key="5">
    <source>
        <dbReference type="ARBA" id="ARBA00023136"/>
    </source>
</evidence>
<dbReference type="Gene3D" id="1.20.1250.20">
    <property type="entry name" value="MFS general substrate transporter like domains"/>
    <property type="match status" value="1"/>
</dbReference>
<name>A0ABW2KM15_9ACTN</name>
<feature type="transmembrane region" description="Helical" evidence="6">
    <location>
        <begin position="223"/>
        <end position="245"/>
    </location>
</feature>
<comment type="caution">
    <text evidence="8">The sequence shown here is derived from an EMBL/GenBank/DDBJ whole genome shotgun (WGS) entry which is preliminary data.</text>
</comment>
<dbReference type="CDD" id="cd17321">
    <property type="entry name" value="MFS_MMR_MDR_like"/>
    <property type="match status" value="1"/>
</dbReference>
<dbReference type="PROSITE" id="PS00216">
    <property type="entry name" value="SUGAR_TRANSPORT_1"/>
    <property type="match status" value="1"/>
</dbReference>
<dbReference type="InterPro" id="IPR011701">
    <property type="entry name" value="MFS"/>
</dbReference>
<gene>
    <name evidence="8" type="ORF">ACFQRF_24410</name>
</gene>
<feature type="transmembrane region" description="Helical" evidence="6">
    <location>
        <begin position="199"/>
        <end position="217"/>
    </location>
</feature>
<dbReference type="PROSITE" id="PS50850">
    <property type="entry name" value="MFS"/>
    <property type="match status" value="1"/>
</dbReference>
<dbReference type="Proteomes" id="UP001596540">
    <property type="component" value="Unassembled WGS sequence"/>
</dbReference>
<dbReference type="RefSeq" id="WP_379873521.1">
    <property type="nucleotide sequence ID" value="NZ_JBHTBH010000014.1"/>
</dbReference>
<dbReference type="PANTHER" id="PTHR42718">
    <property type="entry name" value="MAJOR FACILITATOR SUPERFAMILY MULTIDRUG TRANSPORTER MFSC"/>
    <property type="match status" value="1"/>
</dbReference>
<reference evidence="9" key="1">
    <citation type="journal article" date="2019" name="Int. J. Syst. Evol. Microbiol.">
        <title>The Global Catalogue of Microorganisms (GCM) 10K type strain sequencing project: providing services to taxonomists for standard genome sequencing and annotation.</title>
        <authorList>
            <consortium name="The Broad Institute Genomics Platform"/>
            <consortium name="The Broad Institute Genome Sequencing Center for Infectious Disease"/>
            <person name="Wu L."/>
            <person name="Ma J."/>
        </authorList>
    </citation>
    <scope>NUCLEOTIDE SEQUENCE [LARGE SCALE GENOMIC DNA]</scope>
    <source>
        <strain evidence="9">CGMCC 4.7382</strain>
    </source>
</reference>
<keyword evidence="5 6" id="KW-0472">Membrane</keyword>
<evidence type="ECO:0000256" key="1">
    <source>
        <dbReference type="ARBA" id="ARBA00004651"/>
    </source>
</evidence>
<dbReference type="Gene3D" id="1.20.1720.10">
    <property type="entry name" value="Multidrug resistance protein D"/>
    <property type="match status" value="1"/>
</dbReference>
<evidence type="ECO:0000256" key="2">
    <source>
        <dbReference type="ARBA" id="ARBA00022448"/>
    </source>
</evidence>
<dbReference type="PANTHER" id="PTHR42718:SF9">
    <property type="entry name" value="MAJOR FACILITATOR SUPERFAMILY MULTIDRUG TRANSPORTER MFSC"/>
    <property type="match status" value="1"/>
</dbReference>
<sequence length="406" mass="39904">MGTTPRTRASRRALWAFALAAFCVQLDAFALTFALPTIGRDLGAGQQSAALVVSGYLLTCGSLMIAGGRLADAYGRRPVFAAGVALFGAASLLCGLSTSLPVLLAGRVGQGVGAALLMPAGLALVSERHPAADRARATGRALGIAGLGTVLGPLVGGAVTDTAGWRWVFLGGLGVVAAALLLTAGLGDAGRPAARQRSGVRGPVLAAGAVGAVALYADRAPEWGWTAPAPVLVLACGFGLAGVFAAGERRTKRPVLDPRLWREHRYLLAVALGAVANAAAVRWLVAAPALLQHTWGLTAGTAGLALAVPVLAFAAGGPLAGRLATGRPAVPPLAVATVAGGAAALALALPLGWAPLAVVLPVGGLALGAANALALIAAQRAAPDELAGEASGIAKTAITVAGGLGA</sequence>
<evidence type="ECO:0000259" key="7">
    <source>
        <dbReference type="PROSITE" id="PS50850"/>
    </source>
</evidence>
<keyword evidence="2" id="KW-0813">Transport</keyword>
<keyword evidence="9" id="KW-1185">Reference proteome</keyword>
<organism evidence="8 9">
    <name type="scientific">Marinactinospora rubrisoli</name>
    <dbReference type="NCBI Taxonomy" id="2715399"/>
    <lineage>
        <taxon>Bacteria</taxon>
        <taxon>Bacillati</taxon>
        <taxon>Actinomycetota</taxon>
        <taxon>Actinomycetes</taxon>
        <taxon>Streptosporangiales</taxon>
        <taxon>Nocardiopsidaceae</taxon>
        <taxon>Marinactinospora</taxon>
    </lineage>
</organism>
<evidence type="ECO:0000256" key="3">
    <source>
        <dbReference type="ARBA" id="ARBA00022692"/>
    </source>
</evidence>
<feature type="domain" description="Major facilitator superfamily (MFS) profile" evidence="7">
    <location>
        <begin position="13"/>
        <end position="406"/>
    </location>
</feature>
<evidence type="ECO:0000256" key="4">
    <source>
        <dbReference type="ARBA" id="ARBA00022989"/>
    </source>
</evidence>
<dbReference type="InterPro" id="IPR036259">
    <property type="entry name" value="MFS_trans_sf"/>
</dbReference>
<feature type="transmembrane region" description="Helical" evidence="6">
    <location>
        <begin position="48"/>
        <end position="67"/>
    </location>
</feature>
<evidence type="ECO:0000313" key="9">
    <source>
        <dbReference type="Proteomes" id="UP001596540"/>
    </source>
</evidence>
<dbReference type="EMBL" id="JBHTBH010000014">
    <property type="protein sequence ID" value="MFC7330882.1"/>
    <property type="molecule type" value="Genomic_DNA"/>
</dbReference>
<dbReference type="InterPro" id="IPR020846">
    <property type="entry name" value="MFS_dom"/>
</dbReference>